<feature type="domain" description="HD/PDEase" evidence="1">
    <location>
        <begin position="48"/>
        <end position="156"/>
    </location>
</feature>
<dbReference type="PANTHER" id="PTHR46246">
    <property type="entry name" value="GUANOSINE-3',5'-BIS(DIPHOSPHATE) 3'-PYROPHOSPHOHYDROLASE MESH1"/>
    <property type="match status" value="1"/>
</dbReference>
<gene>
    <name evidence="2" type="primary">spoT_2</name>
    <name evidence="2" type="ORF">BWY43_00436</name>
</gene>
<dbReference type="SUPFAM" id="SSF109604">
    <property type="entry name" value="HD-domain/PDEase-like"/>
    <property type="match status" value="1"/>
</dbReference>
<dbReference type="GO" id="GO:0008893">
    <property type="term" value="F:guanosine-3',5'-bis(diphosphate) 3'-diphosphatase activity"/>
    <property type="evidence" value="ECO:0007669"/>
    <property type="project" value="TreeGrafter"/>
</dbReference>
<dbReference type="InterPro" id="IPR052194">
    <property type="entry name" value="MESH1"/>
</dbReference>
<reference evidence="2" key="1">
    <citation type="submission" date="2017-02" db="EMBL/GenBank/DDBJ databases">
        <title>Delving into the versatile metabolic prowess of the omnipresent phylum Bacteroidetes.</title>
        <authorList>
            <person name="Nobu M.K."/>
            <person name="Mei R."/>
            <person name="Narihiro T."/>
            <person name="Kuroda K."/>
            <person name="Liu W.-T."/>
        </authorList>
    </citation>
    <scope>NUCLEOTIDE SEQUENCE</scope>
    <source>
        <strain evidence="2">ADurb.Bin280</strain>
    </source>
</reference>
<dbReference type="Gene3D" id="1.10.3210.10">
    <property type="entry name" value="Hypothetical protein af1432"/>
    <property type="match status" value="1"/>
</dbReference>
<dbReference type="PANTHER" id="PTHR46246:SF1">
    <property type="entry name" value="GUANOSINE-3',5'-BIS(DIPHOSPHATE) 3'-PYROPHOSPHOHYDROLASE MESH1"/>
    <property type="match status" value="1"/>
</dbReference>
<keyword evidence="2" id="KW-0378">Hydrolase</keyword>
<dbReference type="SMART" id="SM00471">
    <property type="entry name" value="HDc"/>
    <property type="match status" value="1"/>
</dbReference>
<accession>A0A1V5SDK8</accession>
<comment type="caution">
    <text evidence="2">The sequence shown here is derived from an EMBL/GenBank/DDBJ whole genome shotgun (WGS) entry which is preliminary data.</text>
</comment>
<proteinExistence type="predicted"/>
<name>A0A1V5SDK8_9BACT</name>
<sequence length="207" mass="23294">MAAMGTHVEISATIIGHHLERFTTLQRGLLLTALHTAGSMHNGQVRDDGYPYHTHVLSVHDYLLQIEWPAWAGIDIHLAALLHDVLEDCPSANLNMLSDNFSPRLAAIVLSLTKLDKQRRFTQIVEAVSRGLWESIFVKLADRLHNLSTIDGLEPRRITKKLHETLGPLVSCARECHPYLHSDLQPAFDELLEEVVLLARIKADIYC</sequence>
<dbReference type="AlphaFoldDB" id="A0A1V5SDK8"/>
<organism evidence="2">
    <name type="scientific">candidate division WS2 bacterium ADurb.Bin280</name>
    <dbReference type="NCBI Taxonomy" id="1852829"/>
    <lineage>
        <taxon>Bacteria</taxon>
        <taxon>candidate division WS2</taxon>
    </lineage>
</organism>
<evidence type="ECO:0000313" key="2">
    <source>
        <dbReference type="EMBL" id="OQA52565.1"/>
    </source>
</evidence>
<protein>
    <submittedName>
        <fullName evidence="2">Bifunctional (P)ppGpp synthase/hydrolase SpoT</fullName>
    </submittedName>
</protein>
<dbReference type="EMBL" id="MWBO01000028">
    <property type="protein sequence ID" value="OQA52565.1"/>
    <property type="molecule type" value="Genomic_DNA"/>
</dbReference>
<dbReference type="Pfam" id="PF13328">
    <property type="entry name" value="HD_4"/>
    <property type="match status" value="1"/>
</dbReference>
<dbReference type="InterPro" id="IPR003607">
    <property type="entry name" value="HD/PDEase_dom"/>
</dbReference>
<dbReference type="Proteomes" id="UP000485367">
    <property type="component" value="Unassembled WGS sequence"/>
</dbReference>
<evidence type="ECO:0000259" key="1">
    <source>
        <dbReference type="SMART" id="SM00471"/>
    </source>
</evidence>